<sequence length="62" mass="7445">MIFMIQFISTMVKKFVYALWFNHAIPNLADKTYFRKVYVFAANLFMLGVRPLEIIEQLFLHD</sequence>
<evidence type="ECO:0000313" key="2">
    <source>
        <dbReference type="Proteomes" id="UP000028525"/>
    </source>
</evidence>
<dbReference type="EMBL" id="JPME01000034">
    <property type="protein sequence ID" value="KEZ87429.1"/>
    <property type="molecule type" value="Genomic_DNA"/>
</dbReference>
<proteinExistence type="predicted"/>
<keyword evidence="2" id="KW-1185">Reference proteome</keyword>
<reference evidence="1 2" key="1">
    <citation type="submission" date="2014-07" db="EMBL/GenBank/DDBJ databases">
        <title>Draft genome of Clostridium celerecrescens 152B isolated from sediments associated with methane hydrate from Krishna Godavari basin.</title>
        <authorList>
            <person name="Honkalas V.S."/>
            <person name="Dabir A.P."/>
            <person name="Arora P."/>
            <person name="Dhakephalkar P.K."/>
        </authorList>
    </citation>
    <scope>NUCLEOTIDE SEQUENCE [LARGE SCALE GENOMIC DNA]</scope>
    <source>
        <strain evidence="1 2">152B</strain>
    </source>
</reference>
<evidence type="ECO:0000313" key="1">
    <source>
        <dbReference type="EMBL" id="KEZ87429.1"/>
    </source>
</evidence>
<name>A0A084JEP5_9FIRM</name>
<organism evidence="1 2">
    <name type="scientific">Lacrimispora celerecrescens</name>
    <dbReference type="NCBI Taxonomy" id="29354"/>
    <lineage>
        <taxon>Bacteria</taxon>
        <taxon>Bacillati</taxon>
        <taxon>Bacillota</taxon>
        <taxon>Clostridia</taxon>
        <taxon>Lachnospirales</taxon>
        <taxon>Lachnospiraceae</taxon>
        <taxon>Lacrimispora</taxon>
    </lineage>
</organism>
<protein>
    <submittedName>
        <fullName evidence="1">Uncharacterized protein</fullName>
    </submittedName>
</protein>
<comment type="caution">
    <text evidence="1">The sequence shown here is derived from an EMBL/GenBank/DDBJ whole genome shotgun (WGS) entry which is preliminary data.</text>
</comment>
<dbReference type="Proteomes" id="UP000028525">
    <property type="component" value="Unassembled WGS sequence"/>
</dbReference>
<gene>
    <name evidence="1" type="ORF">IO98_21070</name>
</gene>
<accession>A0A084JEP5</accession>
<dbReference type="STRING" id="29354.IO98_21070"/>
<dbReference type="AlphaFoldDB" id="A0A084JEP5"/>